<dbReference type="InterPro" id="IPR018647">
    <property type="entry name" value="SLFN_3-like_DNA/RNA_helicase"/>
</dbReference>
<proteinExistence type="predicted"/>
<reference evidence="2 3" key="1">
    <citation type="submission" date="2017-01" db="EMBL/GenBank/DDBJ databases">
        <authorList>
            <person name="Mah S.A."/>
            <person name="Swanson W.J."/>
            <person name="Moy G.W."/>
            <person name="Vacquier V.D."/>
        </authorList>
    </citation>
    <scope>NUCLEOTIDE SEQUENCE [LARGE SCALE GENOMIC DNA]</scope>
    <source>
        <strain evidence="2 3">CPCC 203464</strain>
    </source>
</reference>
<dbReference type="STRING" id="1344003.SAMN05445060_3857"/>
<dbReference type="EMBL" id="FTNT01000014">
    <property type="protein sequence ID" value="SIS21990.1"/>
    <property type="molecule type" value="Genomic_DNA"/>
</dbReference>
<dbReference type="AlphaFoldDB" id="A0A1N7HBB0"/>
<evidence type="ECO:0000259" key="1">
    <source>
        <dbReference type="SMART" id="SM00382"/>
    </source>
</evidence>
<name>A0A1N7HBB0_9NOCA</name>
<evidence type="ECO:0000313" key="3">
    <source>
        <dbReference type="Proteomes" id="UP000186218"/>
    </source>
</evidence>
<dbReference type="Proteomes" id="UP000186218">
    <property type="component" value="Unassembled WGS sequence"/>
</dbReference>
<dbReference type="OrthoDB" id="3193269at2"/>
<dbReference type="Gene3D" id="3.40.50.300">
    <property type="entry name" value="P-loop containing nucleotide triphosphate hydrolases"/>
    <property type="match status" value="1"/>
</dbReference>
<evidence type="ECO:0000313" key="2">
    <source>
        <dbReference type="EMBL" id="SIS21990.1"/>
    </source>
</evidence>
<dbReference type="InterPro" id="IPR003593">
    <property type="entry name" value="AAA+_ATPase"/>
</dbReference>
<organism evidence="2 3">
    <name type="scientific">Williamsia sterculiae</name>
    <dbReference type="NCBI Taxonomy" id="1344003"/>
    <lineage>
        <taxon>Bacteria</taxon>
        <taxon>Bacillati</taxon>
        <taxon>Actinomycetota</taxon>
        <taxon>Actinomycetes</taxon>
        <taxon>Mycobacteriales</taxon>
        <taxon>Nocardiaceae</taxon>
        <taxon>Williamsia</taxon>
    </lineage>
</organism>
<dbReference type="SMART" id="SM00382">
    <property type="entry name" value="AAA"/>
    <property type="match status" value="1"/>
</dbReference>
<sequence>MLYRSSVVSARSRLESKELVPALVESYRFDFGYHPTRSEVRSWQNSIPVLVNDLIDAGLSDAELLLEFKLPLTSKRADAIVCGTHPGTGAPSYVVVELKQWSQATLVDGTEDVVLDGFAERLHPIEQVQRYCQHLADFEASLGGSLDQLAGVAYLHNATDQGIATLWDYPESETGRLFSGQRRADLIAFLRSKLTPSSGAEAADELLSSAVLPSKQLMDLAAEEVQRREQFVLLDEQQVAYSMVMRAVEASRRSATKEVIVITGGPGSGKSVIALSLLGELSRQGRTALHATGSSAFTQTLRRIAGARAPRVKQMFTYYNQFIDAEPNGIDVLINDEAHRIKEVSTNRFTRAHLRTGRPQVEELIDAARVPVFLLDEHQVVRPSERGTIQDIEQAAAKLECKVKRVDLDGQFRCGGSRLYEQWVLRLLGLEPGGPMKWPGDDAFEVAIDESPSLVEQHLLERLEVGYSARIAAGYCWKWSDPVRGKDLADDVVIGSWQRPWNNKKPTSHNGAPGTPYWASDPAGFGQVGCVYTAQGFEYDYGAVIIGPDLVWREDRWVARPEFSQDNQVRRADFPSFDRAIRNTYKVLLTRGMRGMRLYSTDGETQELLQSLMS</sequence>
<accession>A0A1N7HBB0</accession>
<dbReference type="InterPro" id="IPR027417">
    <property type="entry name" value="P-loop_NTPase"/>
</dbReference>
<dbReference type="SUPFAM" id="SSF52540">
    <property type="entry name" value="P-loop containing nucleoside triphosphate hydrolases"/>
    <property type="match status" value="1"/>
</dbReference>
<dbReference type="Pfam" id="PF09848">
    <property type="entry name" value="SLFN-g3_helicase"/>
    <property type="match status" value="1"/>
</dbReference>
<keyword evidence="3" id="KW-1185">Reference proteome</keyword>
<gene>
    <name evidence="2" type="ORF">SAMN05445060_3857</name>
</gene>
<protein>
    <recommendedName>
        <fullName evidence="1">AAA+ ATPase domain-containing protein</fullName>
    </recommendedName>
</protein>
<feature type="domain" description="AAA+ ATPase" evidence="1">
    <location>
        <begin position="256"/>
        <end position="385"/>
    </location>
</feature>